<dbReference type="HAMAP" id="MF_00693">
    <property type="entry name" value="Transcrip_reg_TACO1"/>
    <property type="match status" value="1"/>
</dbReference>
<accession>A0A2J6RWY2</accession>
<dbReference type="FunFam" id="1.10.10.200:FF:000002">
    <property type="entry name" value="Probable transcriptional regulatory protein CLM62_37755"/>
    <property type="match status" value="1"/>
</dbReference>
<reference evidence="5 6" key="1">
    <citation type="submission" date="2016-04" db="EMBL/GenBank/DDBJ databases">
        <title>A degradative enzymes factory behind the ericoid mycorrhizal symbiosis.</title>
        <authorList>
            <consortium name="DOE Joint Genome Institute"/>
            <person name="Martino E."/>
            <person name="Morin E."/>
            <person name="Grelet G."/>
            <person name="Kuo A."/>
            <person name="Kohler A."/>
            <person name="Daghino S."/>
            <person name="Barry K."/>
            <person name="Choi C."/>
            <person name="Cichocki N."/>
            <person name="Clum A."/>
            <person name="Copeland A."/>
            <person name="Hainaut M."/>
            <person name="Haridas S."/>
            <person name="Labutti K."/>
            <person name="Lindquist E."/>
            <person name="Lipzen A."/>
            <person name="Khouja H.-R."/>
            <person name="Murat C."/>
            <person name="Ohm R."/>
            <person name="Olson A."/>
            <person name="Spatafora J."/>
            <person name="Veneault-Fourrey C."/>
            <person name="Henrissat B."/>
            <person name="Grigoriev I."/>
            <person name="Martin F."/>
            <person name="Perotto S."/>
        </authorList>
    </citation>
    <scope>NUCLEOTIDE SEQUENCE [LARGE SCALE GENOMIC DNA]</scope>
    <source>
        <strain evidence="5 6">F</strain>
    </source>
</reference>
<dbReference type="SUPFAM" id="SSF75625">
    <property type="entry name" value="YebC-like"/>
    <property type="match status" value="1"/>
</dbReference>
<sequence length="294" mass="31880">MPAFSRGLRSIISRVPREESFCSRCLFSTTSALASGHSRWSKIKHDKGKADASKGTQRTNLSREIALASKMFGGDPNSNPRLASLLVSAKKAGLPKATMEAAIARGQGKSATGAILENVTLEVIMPSTVAMIIESETDNKARTMMDLRHLIKQHGGSVTPTNYLFQKKGRIAFEKDERNLGVDEVLDEAIEAGAEDVEADEDGTIIVWTEPNKTMSAADALQKSLNLKVESSDIIWDPNEDTQVSLESEDTAKELSAFVQALQDNPNVQGVYANAAQGSLADDVWEDLQEKLDA</sequence>
<dbReference type="STRING" id="1149755.A0A2J6RWY2"/>
<protein>
    <submittedName>
        <fullName evidence="5">DUF28-domain-containing protein</fullName>
    </submittedName>
</protein>
<dbReference type="InterPro" id="IPR002876">
    <property type="entry name" value="Transcrip_reg_TACO1-like"/>
</dbReference>
<dbReference type="InterPro" id="IPR026564">
    <property type="entry name" value="Transcrip_reg_TACO1-like_dom3"/>
</dbReference>
<dbReference type="PANTHER" id="PTHR12532:SF0">
    <property type="entry name" value="TRANSLATIONAL ACTIVATOR OF CYTOCHROME C OXIDASE 1"/>
    <property type="match status" value="1"/>
</dbReference>
<evidence type="ECO:0000256" key="2">
    <source>
        <dbReference type="ARBA" id="ARBA00008724"/>
    </source>
</evidence>
<evidence type="ECO:0000256" key="1">
    <source>
        <dbReference type="ARBA" id="ARBA00004173"/>
    </source>
</evidence>
<dbReference type="AlphaFoldDB" id="A0A2J6RWY2"/>
<dbReference type="GO" id="GO:0005739">
    <property type="term" value="C:mitochondrion"/>
    <property type="evidence" value="ECO:0007669"/>
    <property type="project" value="UniProtKB-SubCell"/>
</dbReference>
<dbReference type="InterPro" id="IPR017856">
    <property type="entry name" value="Integrase-like_N"/>
</dbReference>
<feature type="domain" description="TACO1/YebC-like N-terminal" evidence="4">
    <location>
        <begin position="38"/>
        <end position="109"/>
    </location>
</feature>
<comment type="similarity">
    <text evidence="2">Belongs to the TACO1 family.</text>
</comment>
<dbReference type="Pfam" id="PF20772">
    <property type="entry name" value="TACO1_YebC_N"/>
    <property type="match status" value="1"/>
</dbReference>
<dbReference type="InterPro" id="IPR029072">
    <property type="entry name" value="YebC-like"/>
</dbReference>
<dbReference type="Pfam" id="PF01709">
    <property type="entry name" value="Transcrip_reg"/>
    <property type="match status" value="1"/>
</dbReference>
<evidence type="ECO:0000313" key="5">
    <source>
        <dbReference type="EMBL" id="PMD43025.1"/>
    </source>
</evidence>
<organism evidence="5 6">
    <name type="scientific">Hyaloscypha variabilis (strain UAMH 11265 / GT02V1 / F)</name>
    <name type="common">Meliniomyces variabilis</name>
    <dbReference type="NCBI Taxonomy" id="1149755"/>
    <lineage>
        <taxon>Eukaryota</taxon>
        <taxon>Fungi</taxon>
        <taxon>Dikarya</taxon>
        <taxon>Ascomycota</taxon>
        <taxon>Pezizomycotina</taxon>
        <taxon>Leotiomycetes</taxon>
        <taxon>Helotiales</taxon>
        <taxon>Hyaloscyphaceae</taxon>
        <taxon>Hyaloscypha</taxon>
        <taxon>Hyaloscypha variabilis</taxon>
    </lineage>
</organism>
<feature type="domain" description="TACO1/YebC-like second and third" evidence="3">
    <location>
        <begin position="117"/>
        <end position="275"/>
    </location>
</feature>
<dbReference type="OrthoDB" id="2017544at2759"/>
<dbReference type="Gene3D" id="1.10.10.200">
    <property type="match status" value="1"/>
</dbReference>
<evidence type="ECO:0000259" key="3">
    <source>
        <dbReference type="Pfam" id="PF01709"/>
    </source>
</evidence>
<dbReference type="InterPro" id="IPR048300">
    <property type="entry name" value="TACO1_YebC-like_2nd/3rd_dom"/>
</dbReference>
<evidence type="ECO:0000313" key="6">
    <source>
        <dbReference type="Proteomes" id="UP000235786"/>
    </source>
</evidence>
<dbReference type="InterPro" id="IPR049083">
    <property type="entry name" value="TACO1_YebC_N"/>
</dbReference>
<dbReference type="Gene3D" id="3.30.70.980">
    <property type="match status" value="2"/>
</dbReference>
<keyword evidence="6" id="KW-1185">Reference proteome</keyword>
<comment type="subcellular location">
    <subcellularLocation>
        <location evidence="1">Mitochondrion</location>
    </subcellularLocation>
</comment>
<evidence type="ECO:0000259" key="4">
    <source>
        <dbReference type="Pfam" id="PF20772"/>
    </source>
</evidence>
<proteinExistence type="inferred from homology"/>
<dbReference type="Proteomes" id="UP000235786">
    <property type="component" value="Unassembled WGS sequence"/>
</dbReference>
<name>A0A2J6RWY2_HYAVF</name>
<dbReference type="PANTHER" id="PTHR12532">
    <property type="entry name" value="TRANSLATIONAL ACTIVATOR OF CYTOCHROME C OXIDASE 1"/>
    <property type="match status" value="1"/>
</dbReference>
<gene>
    <name evidence="5" type="ORF">L207DRAFT_423139</name>
</gene>
<dbReference type="EMBL" id="KZ613942">
    <property type="protein sequence ID" value="PMD43025.1"/>
    <property type="molecule type" value="Genomic_DNA"/>
</dbReference>